<dbReference type="CDD" id="cd02037">
    <property type="entry name" value="Mrp_NBP35"/>
    <property type="match status" value="1"/>
</dbReference>
<dbReference type="RefSeq" id="XP_033673293.1">
    <property type="nucleotide sequence ID" value="XM_033804144.1"/>
</dbReference>
<keyword evidence="8" id="KW-1185">Reference proteome</keyword>
<dbReference type="FunFam" id="3.40.50.300:FF:001278">
    <property type="entry name" value="Iron-sulfur cluster carrier protein"/>
    <property type="match status" value="1"/>
</dbReference>
<keyword evidence="2" id="KW-0547">Nucleotide-binding</keyword>
<gene>
    <name evidence="7" type="ORF">M409DRAFT_17637</name>
</gene>
<protein>
    <submittedName>
        <fullName evidence="7">Uncharacterized protein</fullName>
    </submittedName>
</protein>
<evidence type="ECO:0000256" key="6">
    <source>
        <dbReference type="ARBA" id="ARBA00024036"/>
    </source>
</evidence>
<dbReference type="GO" id="GO:0140663">
    <property type="term" value="F:ATP-dependent FeS chaperone activity"/>
    <property type="evidence" value="ECO:0007669"/>
    <property type="project" value="InterPro"/>
</dbReference>
<keyword evidence="5" id="KW-0411">Iron-sulfur</keyword>
<name>A0A6A6CYZ6_ZASCE</name>
<dbReference type="GO" id="GO:0005739">
    <property type="term" value="C:mitochondrion"/>
    <property type="evidence" value="ECO:0007669"/>
    <property type="project" value="TreeGrafter"/>
</dbReference>
<organism evidence="7 8">
    <name type="scientific">Zasmidium cellare ATCC 36951</name>
    <dbReference type="NCBI Taxonomy" id="1080233"/>
    <lineage>
        <taxon>Eukaryota</taxon>
        <taxon>Fungi</taxon>
        <taxon>Dikarya</taxon>
        <taxon>Ascomycota</taxon>
        <taxon>Pezizomycotina</taxon>
        <taxon>Dothideomycetes</taxon>
        <taxon>Dothideomycetidae</taxon>
        <taxon>Mycosphaerellales</taxon>
        <taxon>Mycosphaerellaceae</taxon>
        <taxon>Zasmidium</taxon>
    </lineage>
</organism>
<dbReference type="InterPro" id="IPR033756">
    <property type="entry name" value="YlxH/NBP35"/>
</dbReference>
<dbReference type="InterPro" id="IPR027417">
    <property type="entry name" value="P-loop_NTPase"/>
</dbReference>
<dbReference type="GO" id="GO:0016226">
    <property type="term" value="P:iron-sulfur cluster assembly"/>
    <property type="evidence" value="ECO:0007669"/>
    <property type="project" value="InterPro"/>
</dbReference>
<keyword evidence="3" id="KW-0067">ATP-binding</keyword>
<dbReference type="InterPro" id="IPR044304">
    <property type="entry name" value="NUBPL-like"/>
</dbReference>
<evidence type="ECO:0000256" key="2">
    <source>
        <dbReference type="ARBA" id="ARBA00022741"/>
    </source>
</evidence>
<reference evidence="7" key="1">
    <citation type="journal article" date="2020" name="Stud. Mycol.">
        <title>101 Dothideomycetes genomes: a test case for predicting lifestyles and emergence of pathogens.</title>
        <authorList>
            <person name="Haridas S."/>
            <person name="Albert R."/>
            <person name="Binder M."/>
            <person name="Bloem J."/>
            <person name="Labutti K."/>
            <person name="Salamov A."/>
            <person name="Andreopoulos B."/>
            <person name="Baker S."/>
            <person name="Barry K."/>
            <person name="Bills G."/>
            <person name="Bluhm B."/>
            <person name="Cannon C."/>
            <person name="Castanera R."/>
            <person name="Culley D."/>
            <person name="Daum C."/>
            <person name="Ezra D."/>
            <person name="Gonzalez J."/>
            <person name="Henrissat B."/>
            <person name="Kuo A."/>
            <person name="Liang C."/>
            <person name="Lipzen A."/>
            <person name="Lutzoni F."/>
            <person name="Magnuson J."/>
            <person name="Mondo S."/>
            <person name="Nolan M."/>
            <person name="Ohm R."/>
            <person name="Pangilinan J."/>
            <person name="Park H.-J."/>
            <person name="Ramirez L."/>
            <person name="Alfaro M."/>
            <person name="Sun H."/>
            <person name="Tritt A."/>
            <person name="Yoshinaga Y."/>
            <person name="Zwiers L.-H."/>
            <person name="Turgeon B."/>
            <person name="Goodwin S."/>
            <person name="Spatafora J."/>
            <person name="Crous P."/>
            <person name="Grigoriev I."/>
        </authorList>
    </citation>
    <scope>NUCLEOTIDE SEQUENCE</scope>
    <source>
        <strain evidence="7">ATCC 36951</strain>
    </source>
</reference>
<keyword evidence="1" id="KW-0479">Metal-binding</keyword>
<dbReference type="PANTHER" id="PTHR42961">
    <property type="entry name" value="IRON-SULFUR PROTEIN NUBPL"/>
    <property type="match status" value="1"/>
</dbReference>
<evidence type="ECO:0000313" key="8">
    <source>
        <dbReference type="Proteomes" id="UP000799537"/>
    </source>
</evidence>
<dbReference type="PANTHER" id="PTHR42961:SF2">
    <property type="entry name" value="IRON-SULFUR PROTEIN NUBPL"/>
    <property type="match status" value="1"/>
</dbReference>
<dbReference type="Gene3D" id="3.40.50.300">
    <property type="entry name" value="P-loop containing nucleotide triphosphate hydrolases"/>
    <property type="match status" value="1"/>
</dbReference>
<comment type="similarity">
    <text evidence="6">Belongs to the Mrp/NBP35 ATP-binding proteins family.</text>
</comment>
<dbReference type="GO" id="GO:0046872">
    <property type="term" value="F:metal ion binding"/>
    <property type="evidence" value="ECO:0007669"/>
    <property type="project" value="UniProtKB-KW"/>
</dbReference>
<evidence type="ECO:0000256" key="4">
    <source>
        <dbReference type="ARBA" id="ARBA00023004"/>
    </source>
</evidence>
<sequence>MSSQFGAILHLPSAVRRQVFKIALWQQKCSFSSSSPQAAGHENPLGLPRAGTPPNLAARMKRGLPEKKPIPNVNKVIAVSSAKGGVGKSTIATNLALAMSQQGLHTGILDTDIYGPSIPTLLNLEGLEPDLDQHNRLLPLTSYGIKAMSMGFLVPQTSPIAWRGLMLQKALNQLLFEVSWPKLDLLVLDLPPGTGDVQLTITQSIELDGAVIVSTPQDLALRDATRGVEMFKKVGVPILGMVQNMSTFTCSNCGHSHDIFGLDGARNKCDELGLPLLGDIPLHAQICTDADAGKPTVVASPDSPQAAAFRNVAQQLVSSLKL</sequence>
<dbReference type="HAMAP" id="MF_02040">
    <property type="entry name" value="Mrp_NBP35"/>
    <property type="match status" value="1"/>
</dbReference>
<dbReference type="OrthoDB" id="1741334at2759"/>
<dbReference type="SUPFAM" id="SSF52540">
    <property type="entry name" value="P-loop containing nucleoside triphosphate hydrolases"/>
    <property type="match status" value="1"/>
</dbReference>
<dbReference type="EMBL" id="ML993581">
    <property type="protein sequence ID" value="KAF2172404.1"/>
    <property type="molecule type" value="Genomic_DNA"/>
</dbReference>
<evidence type="ECO:0000256" key="5">
    <source>
        <dbReference type="ARBA" id="ARBA00023014"/>
    </source>
</evidence>
<dbReference type="Proteomes" id="UP000799537">
    <property type="component" value="Unassembled WGS sequence"/>
</dbReference>
<proteinExistence type="inferred from homology"/>
<dbReference type="GO" id="GO:0032981">
    <property type="term" value="P:mitochondrial respiratory chain complex I assembly"/>
    <property type="evidence" value="ECO:0007669"/>
    <property type="project" value="TreeGrafter"/>
</dbReference>
<dbReference type="AlphaFoldDB" id="A0A6A6CYZ6"/>
<accession>A0A6A6CYZ6</accession>
<evidence type="ECO:0000256" key="1">
    <source>
        <dbReference type="ARBA" id="ARBA00022723"/>
    </source>
</evidence>
<evidence type="ECO:0000313" key="7">
    <source>
        <dbReference type="EMBL" id="KAF2172404.1"/>
    </source>
</evidence>
<dbReference type="InterPro" id="IPR019591">
    <property type="entry name" value="Mrp/NBP35_ATP-bd"/>
</dbReference>
<dbReference type="GO" id="GO:0005524">
    <property type="term" value="F:ATP binding"/>
    <property type="evidence" value="ECO:0007669"/>
    <property type="project" value="UniProtKB-KW"/>
</dbReference>
<keyword evidence="4" id="KW-0408">Iron</keyword>
<dbReference type="GeneID" id="54557416"/>
<dbReference type="Pfam" id="PF10609">
    <property type="entry name" value="ParA"/>
    <property type="match status" value="1"/>
</dbReference>
<evidence type="ECO:0000256" key="3">
    <source>
        <dbReference type="ARBA" id="ARBA00022840"/>
    </source>
</evidence>
<dbReference type="GO" id="GO:0051539">
    <property type="term" value="F:4 iron, 4 sulfur cluster binding"/>
    <property type="evidence" value="ECO:0007669"/>
    <property type="project" value="TreeGrafter"/>
</dbReference>